<dbReference type="Proteomes" id="UP001595973">
    <property type="component" value="Unassembled WGS sequence"/>
</dbReference>
<evidence type="ECO:0000313" key="6">
    <source>
        <dbReference type="EMBL" id="MFC4669980.1"/>
    </source>
</evidence>
<dbReference type="RefSeq" id="WP_380718506.1">
    <property type="nucleotide sequence ID" value="NZ_JBHSGI010000024.1"/>
</dbReference>
<comment type="subcellular location">
    <subcellularLocation>
        <location evidence="1">Periplasm</location>
    </subcellularLocation>
</comment>
<name>A0ABV9KJ61_9RHOB</name>
<accession>A0ABV9KJ61</accession>
<dbReference type="InterPro" id="IPR030678">
    <property type="entry name" value="Peptide/Ni-bd"/>
</dbReference>
<gene>
    <name evidence="6" type="ORF">ACFO5X_15560</name>
</gene>
<feature type="chain" id="PRO_5046241994" evidence="4">
    <location>
        <begin position="30"/>
        <end position="519"/>
    </location>
</feature>
<dbReference type="Gene3D" id="3.90.76.10">
    <property type="entry name" value="Dipeptide-binding Protein, Domain 1"/>
    <property type="match status" value="1"/>
</dbReference>
<feature type="domain" description="Solute-binding protein family 5" evidence="5">
    <location>
        <begin position="80"/>
        <end position="423"/>
    </location>
</feature>
<keyword evidence="3 4" id="KW-0732">Signal</keyword>
<dbReference type="SUPFAM" id="SSF53850">
    <property type="entry name" value="Periplasmic binding protein-like II"/>
    <property type="match status" value="1"/>
</dbReference>
<protein>
    <submittedName>
        <fullName evidence="6">ABC transporter substrate-binding protein</fullName>
    </submittedName>
</protein>
<dbReference type="Pfam" id="PF00496">
    <property type="entry name" value="SBP_bac_5"/>
    <property type="match status" value="1"/>
</dbReference>
<sequence>MKHFSPGRAAGLVLSAALLATAPLAAAFAQTPKQGGTIVYANNSGPGQLDPQMAASLVELEVIAHIFEPLVFMDSNYDAKPMLAESYDISEDGKTFTFHLRKGVKFHNGDEMTSADVKATFERYAEVSPGKATLADVKEYRTPDPYTFIIELNKLNTVFIDQLKTPVYPFSIMPASQRNAPPREIEVIGTGPFTLGEWVKDSHLVIEKNPNYVPREDAEGPDGYVGKKTVYVDAVRYNFLPEANARVAAMQTGEADITTALPLDLAKRLEGTEGVTPVTVFPYCQQYLIVHSAQAPTDNRLIRQAIRTATEVDDLILASGEAARPNFSMVYPGGAYFIGDANAGWYDQGDPEAAKALLKEAGYKGEEIVLQSNTNYGYMRDSILVLAEQLKLAGMKVKVDITDWTTNASNLQSGNGGWNVSTTSFCSNPILGPQQWQTMIYNFPHIENNKVLDDAFAKFYGSLDLKDRVAAWKDIEAEVLEGAYMIKVSDRGSNRAISNDLKGFREFNINLFWDMWLDR</sequence>
<evidence type="ECO:0000256" key="4">
    <source>
        <dbReference type="SAM" id="SignalP"/>
    </source>
</evidence>
<dbReference type="PIRSF" id="PIRSF002741">
    <property type="entry name" value="MppA"/>
    <property type="match status" value="1"/>
</dbReference>
<feature type="signal peptide" evidence="4">
    <location>
        <begin position="1"/>
        <end position="29"/>
    </location>
</feature>
<dbReference type="Gene3D" id="3.10.105.10">
    <property type="entry name" value="Dipeptide-binding Protein, Domain 3"/>
    <property type="match status" value="1"/>
</dbReference>
<dbReference type="PROSITE" id="PS01040">
    <property type="entry name" value="SBP_BACTERIAL_5"/>
    <property type="match status" value="1"/>
</dbReference>
<dbReference type="PANTHER" id="PTHR30290">
    <property type="entry name" value="PERIPLASMIC BINDING COMPONENT OF ABC TRANSPORTER"/>
    <property type="match status" value="1"/>
</dbReference>
<organism evidence="6 7">
    <name type="scientific">Seohaeicola nanhaiensis</name>
    <dbReference type="NCBI Taxonomy" id="1387282"/>
    <lineage>
        <taxon>Bacteria</taxon>
        <taxon>Pseudomonadati</taxon>
        <taxon>Pseudomonadota</taxon>
        <taxon>Alphaproteobacteria</taxon>
        <taxon>Rhodobacterales</taxon>
        <taxon>Roseobacteraceae</taxon>
        <taxon>Seohaeicola</taxon>
    </lineage>
</organism>
<evidence type="ECO:0000256" key="1">
    <source>
        <dbReference type="ARBA" id="ARBA00004418"/>
    </source>
</evidence>
<evidence type="ECO:0000313" key="7">
    <source>
        <dbReference type="Proteomes" id="UP001595973"/>
    </source>
</evidence>
<evidence type="ECO:0000256" key="2">
    <source>
        <dbReference type="ARBA" id="ARBA00005695"/>
    </source>
</evidence>
<dbReference type="PANTHER" id="PTHR30290:SF38">
    <property type="entry name" value="D,D-DIPEPTIDE-BINDING PERIPLASMIC PROTEIN DDPA-RELATED"/>
    <property type="match status" value="1"/>
</dbReference>
<dbReference type="EMBL" id="JBHSGI010000024">
    <property type="protein sequence ID" value="MFC4669980.1"/>
    <property type="molecule type" value="Genomic_DNA"/>
</dbReference>
<keyword evidence="7" id="KW-1185">Reference proteome</keyword>
<proteinExistence type="inferred from homology"/>
<comment type="caution">
    <text evidence="6">The sequence shown here is derived from an EMBL/GenBank/DDBJ whole genome shotgun (WGS) entry which is preliminary data.</text>
</comment>
<dbReference type="InterPro" id="IPR000914">
    <property type="entry name" value="SBP_5_dom"/>
</dbReference>
<reference evidence="7" key="1">
    <citation type="journal article" date="2019" name="Int. J. Syst. Evol. Microbiol.">
        <title>The Global Catalogue of Microorganisms (GCM) 10K type strain sequencing project: providing services to taxonomists for standard genome sequencing and annotation.</title>
        <authorList>
            <consortium name="The Broad Institute Genomics Platform"/>
            <consortium name="The Broad Institute Genome Sequencing Center for Infectious Disease"/>
            <person name="Wu L."/>
            <person name="Ma J."/>
        </authorList>
    </citation>
    <scope>NUCLEOTIDE SEQUENCE [LARGE SCALE GENOMIC DNA]</scope>
    <source>
        <strain evidence="7">CGMCC 4.7283</strain>
    </source>
</reference>
<evidence type="ECO:0000256" key="3">
    <source>
        <dbReference type="ARBA" id="ARBA00022729"/>
    </source>
</evidence>
<dbReference type="InterPro" id="IPR039424">
    <property type="entry name" value="SBP_5"/>
</dbReference>
<dbReference type="Gene3D" id="3.40.190.10">
    <property type="entry name" value="Periplasmic binding protein-like II"/>
    <property type="match status" value="1"/>
</dbReference>
<comment type="similarity">
    <text evidence="2">Belongs to the bacterial solute-binding protein 5 family.</text>
</comment>
<dbReference type="InterPro" id="IPR023765">
    <property type="entry name" value="SBP_5_CS"/>
</dbReference>
<evidence type="ECO:0000259" key="5">
    <source>
        <dbReference type="Pfam" id="PF00496"/>
    </source>
</evidence>